<dbReference type="InterPro" id="IPR001309">
    <property type="entry name" value="Pept_C14_p20"/>
</dbReference>
<comment type="caution">
    <text evidence="6">The sequence shown here is derived from an EMBL/GenBank/DDBJ whole genome shotgun (WGS) entry which is preliminary data.</text>
</comment>
<dbReference type="SUPFAM" id="SSF47986">
    <property type="entry name" value="DEATH domain"/>
    <property type="match status" value="2"/>
</dbReference>
<dbReference type="AlphaFoldDB" id="A0A9D3LMT4"/>
<dbReference type="Gene3D" id="1.10.533.10">
    <property type="entry name" value="Death Domain, Fas"/>
    <property type="match status" value="2"/>
</dbReference>
<dbReference type="GO" id="GO:0042981">
    <property type="term" value="P:regulation of apoptotic process"/>
    <property type="evidence" value="ECO:0007669"/>
    <property type="project" value="InterPro"/>
</dbReference>
<dbReference type="PANTHER" id="PTHR48169">
    <property type="entry name" value="DED DOMAIN-CONTAINING PROTEIN"/>
    <property type="match status" value="1"/>
</dbReference>
<keyword evidence="7" id="KW-1185">Reference proteome</keyword>
<evidence type="ECO:0000259" key="5">
    <source>
        <dbReference type="PROSITE" id="PS50208"/>
    </source>
</evidence>
<feature type="domain" description="DED" evidence="4">
    <location>
        <begin position="5"/>
        <end position="77"/>
    </location>
</feature>
<keyword evidence="3" id="KW-0677">Repeat</keyword>
<dbReference type="EMBL" id="JAFIRN010000016">
    <property type="protein sequence ID" value="KAG5833882.1"/>
    <property type="molecule type" value="Genomic_DNA"/>
</dbReference>
<dbReference type="CDD" id="cd08340">
    <property type="entry name" value="DED_c-FLIP_r2"/>
    <property type="match status" value="1"/>
</dbReference>
<evidence type="ECO:0000256" key="2">
    <source>
        <dbReference type="ARBA" id="ARBA00022703"/>
    </source>
</evidence>
<dbReference type="InterPro" id="IPR011029">
    <property type="entry name" value="DEATH-like_dom_sf"/>
</dbReference>
<dbReference type="Gene3D" id="3.40.50.1460">
    <property type="match status" value="2"/>
</dbReference>
<reference evidence="6" key="1">
    <citation type="submission" date="2021-01" db="EMBL/GenBank/DDBJ databases">
        <title>A chromosome-scale assembly of European eel, Anguilla anguilla.</title>
        <authorList>
            <person name="Henkel C."/>
            <person name="Jong-Raadsen S.A."/>
            <person name="Dufour S."/>
            <person name="Weltzien F.-A."/>
            <person name="Palstra A.P."/>
            <person name="Pelster B."/>
            <person name="Spaink H.P."/>
            <person name="Van Den Thillart G.E."/>
            <person name="Jansen H."/>
            <person name="Zahm M."/>
            <person name="Klopp C."/>
            <person name="Cedric C."/>
            <person name="Louis A."/>
            <person name="Berthelot C."/>
            <person name="Parey E."/>
            <person name="Roest Crollius H."/>
            <person name="Montfort J."/>
            <person name="Robinson-Rechavi M."/>
            <person name="Bucao C."/>
            <person name="Bouchez O."/>
            <person name="Gislard M."/>
            <person name="Lluch J."/>
            <person name="Milhes M."/>
            <person name="Lampietro C."/>
            <person name="Lopez Roques C."/>
            <person name="Donnadieu C."/>
            <person name="Braasch I."/>
            <person name="Desvignes T."/>
            <person name="Postlethwait J."/>
            <person name="Bobe J."/>
            <person name="Guiguen Y."/>
            <person name="Dirks R."/>
        </authorList>
    </citation>
    <scope>NUCLEOTIDE SEQUENCE</scope>
    <source>
        <strain evidence="6">Tag_6206</strain>
        <tissue evidence="6">Liver</tissue>
    </source>
</reference>
<dbReference type="GO" id="GO:0004197">
    <property type="term" value="F:cysteine-type endopeptidase activity"/>
    <property type="evidence" value="ECO:0007669"/>
    <property type="project" value="InterPro"/>
</dbReference>
<feature type="domain" description="Caspase family p20" evidence="5">
    <location>
        <begin position="270"/>
        <end position="365"/>
    </location>
</feature>
<dbReference type="GO" id="GO:0006508">
    <property type="term" value="P:proteolysis"/>
    <property type="evidence" value="ECO:0007669"/>
    <property type="project" value="InterPro"/>
</dbReference>
<dbReference type="Pfam" id="PF00656">
    <property type="entry name" value="Peptidase_C14"/>
    <property type="match status" value="1"/>
</dbReference>
<evidence type="ECO:0008006" key="8">
    <source>
        <dbReference type="Google" id="ProtNLM"/>
    </source>
</evidence>
<dbReference type="InterPro" id="IPR029030">
    <property type="entry name" value="Caspase-like_dom_sf"/>
</dbReference>
<organism evidence="6 7">
    <name type="scientific">Anguilla anguilla</name>
    <name type="common">European freshwater eel</name>
    <name type="synonym">Muraena anguilla</name>
    <dbReference type="NCBI Taxonomy" id="7936"/>
    <lineage>
        <taxon>Eukaryota</taxon>
        <taxon>Metazoa</taxon>
        <taxon>Chordata</taxon>
        <taxon>Craniata</taxon>
        <taxon>Vertebrata</taxon>
        <taxon>Euteleostomi</taxon>
        <taxon>Actinopterygii</taxon>
        <taxon>Neopterygii</taxon>
        <taxon>Teleostei</taxon>
        <taxon>Anguilliformes</taxon>
        <taxon>Anguillidae</taxon>
        <taxon>Anguilla</taxon>
    </lineage>
</organism>
<evidence type="ECO:0000256" key="1">
    <source>
        <dbReference type="ARBA" id="ARBA00010134"/>
    </source>
</evidence>
<name>A0A9D3LMT4_ANGAN</name>
<dbReference type="InterPro" id="IPR011600">
    <property type="entry name" value="Pept_C14_caspase"/>
</dbReference>
<dbReference type="GO" id="GO:0006915">
    <property type="term" value="P:apoptotic process"/>
    <property type="evidence" value="ECO:0007669"/>
    <property type="project" value="UniProtKB-KW"/>
</dbReference>
<dbReference type="InterPro" id="IPR015917">
    <property type="entry name" value="Pept_C14A"/>
</dbReference>
<evidence type="ECO:0000313" key="6">
    <source>
        <dbReference type="EMBL" id="KAG5833882.1"/>
    </source>
</evidence>
<evidence type="ECO:0000259" key="4">
    <source>
        <dbReference type="PROSITE" id="PS50168"/>
    </source>
</evidence>
<feature type="domain" description="DED" evidence="4">
    <location>
        <begin position="95"/>
        <end position="173"/>
    </location>
</feature>
<comment type="similarity">
    <text evidence="1">Belongs to the peptidase C14A family.</text>
</comment>
<dbReference type="Pfam" id="PF01335">
    <property type="entry name" value="DED"/>
    <property type="match status" value="1"/>
</dbReference>
<dbReference type="PANTHER" id="PTHR48169:SF3">
    <property type="entry name" value="CASP8 AND FADD LIKE APOPTOSIS REGULATOR"/>
    <property type="match status" value="1"/>
</dbReference>
<evidence type="ECO:0000313" key="7">
    <source>
        <dbReference type="Proteomes" id="UP001044222"/>
    </source>
</evidence>
<gene>
    <name evidence="6" type="ORF">ANANG_G00280620</name>
</gene>
<accession>A0A9D3LMT4</accession>
<dbReference type="GO" id="GO:0005737">
    <property type="term" value="C:cytoplasm"/>
    <property type="evidence" value="ECO:0007669"/>
    <property type="project" value="UniProtKB-ARBA"/>
</dbReference>
<protein>
    <recommendedName>
        <fullName evidence="8">CASP8 and FADD-like apoptosis regulator</fullName>
    </recommendedName>
</protein>
<dbReference type="InterPro" id="IPR001875">
    <property type="entry name" value="DED_dom"/>
</dbReference>
<dbReference type="SMART" id="SM00115">
    <property type="entry name" value="CASc"/>
    <property type="match status" value="1"/>
</dbReference>
<dbReference type="PROSITE" id="PS50168">
    <property type="entry name" value="DED"/>
    <property type="match status" value="2"/>
</dbReference>
<evidence type="ECO:0000256" key="3">
    <source>
        <dbReference type="ARBA" id="ARBA00022737"/>
    </source>
</evidence>
<dbReference type="PROSITE" id="PS50208">
    <property type="entry name" value="CASPASE_P20"/>
    <property type="match status" value="1"/>
</dbReference>
<proteinExistence type="inferred from homology"/>
<dbReference type="Proteomes" id="UP001044222">
    <property type="component" value="Chromosome 16"/>
</dbReference>
<sequence>MADGQLSQTINRISEELSLDERRRLLYLCGDLRQHCSAEDVRRMLKSKMTCREVDQMFLLELMLRMRRFDILKKVLRTNRQEAEGMLGKGYNVSEYRVLMADVSQDMGKEDLSSLIFLLSGKIPKGQLEKATSFLDVVVELEMLDKVSCDKVDLIYECLRNIRRVDLAKKVQQYQMRAAGEMPQSNCTLRRSVEKQQCLRKIPSYGVFPPRAPSSSPAMCHWPRKPHAPENIKLAVPETGRQFCQGPVEAYRMRSEPRGVCLIVDCVGNDGDMLAQTFRQLHFRVVLHKWLSVGDTLSALRDAAGAREHHEADAFVCCVLSRTAGDDLLATQPQGPGLRLQAVRQLFTTEACPGLAGKPKLFFVQGYGLPAARSAFRDEDLETDVEADRPAGGLRLETVPDDADVVWSLCRTDARQLENSRHRSVYMQSLITALLKGQRRGMHLVDVHTEVNRAIYDHNQRHQGEAYHISLRHTLRKNLFI</sequence>
<dbReference type="FunFam" id="1.10.533.10:FF:000016">
    <property type="entry name" value="CASP8 and FADD-like apoptosis regulator"/>
    <property type="match status" value="1"/>
</dbReference>
<keyword evidence="2" id="KW-0053">Apoptosis</keyword>
<dbReference type="SUPFAM" id="SSF52129">
    <property type="entry name" value="Caspase-like"/>
    <property type="match status" value="1"/>
</dbReference>
<dbReference type="SMART" id="SM00031">
    <property type="entry name" value="DED"/>
    <property type="match status" value="2"/>
</dbReference>